<dbReference type="PANTHER" id="PTHR31251">
    <property type="entry name" value="SQUAMOSA PROMOTER-BINDING-LIKE PROTEIN 4"/>
    <property type="match status" value="1"/>
</dbReference>
<evidence type="ECO:0000256" key="9">
    <source>
        <dbReference type="PROSITE-ProRule" id="PRU00470"/>
    </source>
</evidence>
<reference evidence="13" key="1">
    <citation type="submission" date="2016-06" db="EMBL/GenBank/DDBJ databases">
        <title>Parallel loss of symbiosis genes in relatives of nitrogen-fixing non-legume Parasponia.</title>
        <authorList>
            <person name="Van Velzen R."/>
            <person name="Holmer R."/>
            <person name="Bu F."/>
            <person name="Rutten L."/>
            <person name="Van Zeijl A."/>
            <person name="Liu W."/>
            <person name="Santuari L."/>
            <person name="Cao Q."/>
            <person name="Sharma T."/>
            <person name="Shen D."/>
            <person name="Roswanjaya Y."/>
            <person name="Wardhani T."/>
            <person name="Kalhor M.S."/>
            <person name="Jansen J."/>
            <person name="Van den Hoogen J."/>
            <person name="Gungor B."/>
            <person name="Hartog M."/>
            <person name="Hontelez J."/>
            <person name="Verver J."/>
            <person name="Yang W.-C."/>
            <person name="Schijlen E."/>
            <person name="Repin R."/>
            <person name="Schilthuizen M."/>
            <person name="Schranz E."/>
            <person name="Heidstra R."/>
            <person name="Miyata K."/>
            <person name="Fedorova E."/>
            <person name="Kohlen W."/>
            <person name="Bisseling T."/>
            <person name="Smit S."/>
            <person name="Geurts R."/>
        </authorList>
    </citation>
    <scope>NUCLEOTIDE SEQUENCE [LARGE SCALE GENOMIC DNA]</scope>
    <source>
        <strain evidence="13">cv. RG33-2</strain>
    </source>
</reference>
<feature type="region of interest" description="Disordered" evidence="10">
    <location>
        <begin position="1"/>
        <end position="102"/>
    </location>
</feature>
<dbReference type="Gene3D" id="4.10.1100.10">
    <property type="entry name" value="Transcription factor, SBP-box domain"/>
    <property type="match status" value="1"/>
</dbReference>
<evidence type="ECO:0000256" key="7">
    <source>
        <dbReference type="ARBA" id="ARBA00023163"/>
    </source>
</evidence>
<dbReference type="EMBL" id="JXTC01000356">
    <property type="protein sequence ID" value="PON61387.1"/>
    <property type="molecule type" value="Genomic_DNA"/>
</dbReference>
<evidence type="ECO:0000256" key="4">
    <source>
        <dbReference type="ARBA" id="ARBA00022833"/>
    </source>
</evidence>
<dbReference type="Proteomes" id="UP000237000">
    <property type="component" value="Unassembled WGS sequence"/>
</dbReference>
<evidence type="ECO:0000313" key="12">
    <source>
        <dbReference type="EMBL" id="PON61387.1"/>
    </source>
</evidence>
<dbReference type="GO" id="GO:0003677">
    <property type="term" value="F:DNA binding"/>
    <property type="evidence" value="ECO:0007669"/>
    <property type="project" value="UniProtKB-KW"/>
</dbReference>
<protein>
    <submittedName>
        <fullName evidence="12">SBP-box transcription factor</fullName>
    </submittedName>
</protein>
<dbReference type="AlphaFoldDB" id="A0A2P5CK13"/>
<keyword evidence="6" id="KW-0238">DNA-binding</keyword>
<dbReference type="SUPFAM" id="SSF103612">
    <property type="entry name" value="SBT domain"/>
    <property type="match status" value="1"/>
</dbReference>
<evidence type="ECO:0000256" key="6">
    <source>
        <dbReference type="ARBA" id="ARBA00023125"/>
    </source>
</evidence>
<comment type="subcellular location">
    <subcellularLocation>
        <location evidence="1">Nucleus</location>
    </subcellularLocation>
</comment>
<keyword evidence="2" id="KW-0479">Metal-binding</keyword>
<evidence type="ECO:0000256" key="5">
    <source>
        <dbReference type="ARBA" id="ARBA00023015"/>
    </source>
</evidence>
<evidence type="ECO:0000259" key="11">
    <source>
        <dbReference type="PROSITE" id="PS51141"/>
    </source>
</evidence>
<keyword evidence="8" id="KW-0539">Nucleus</keyword>
<organism evidence="12 13">
    <name type="scientific">Trema orientale</name>
    <name type="common">Charcoal tree</name>
    <name type="synonym">Celtis orientalis</name>
    <dbReference type="NCBI Taxonomy" id="63057"/>
    <lineage>
        <taxon>Eukaryota</taxon>
        <taxon>Viridiplantae</taxon>
        <taxon>Streptophyta</taxon>
        <taxon>Embryophyta</taxon>
        <taxon>Tracheophyta</taxon>
        <taxon>Spermatophyta</taxon>
        <taxon>Magnoliopsida</taxon>
        <taxon>eudicotyledons</taxon>
        <taxon>Gunneridae</taxon>
        <taxon>Pentapetalae</taxon>
        <taxon>rosids</taxon>
        <taxon>fabids</taxon>
        <taxon>Rosales</taxon>
        <taxon>Cannabaceae</taxon>
        <taxon>Trema</taxon>
    </lineage>
</organism>
<evidence type="ECO:0000313" key="13">
    <source>
        <dbReference type="Proteomes" id="UP000237000"/>
    </source>
</evidence>
<feature type="compositionally biased region" description="Acidic residues" evidence="10">
    <location>
        <begin position="24"/>
        <end position="39"/>
    </location>
</feature>
<feature type="compositionally biased region" description="Basic and acidic residues" evidence="10">
    <location>
        <begin position="174"/>
        <end position="184"/>
    </location>
</feature>
<accession>A0A2P5CK13</accession>
<dbReference type="Pfam" id="PF03110">
    <property type="entry name" value="SBP"/>
    <property type="match status" value="1"/>
</dbReference>
<keyword evidence="3 9" id="KW-0863">Zinc-finger</keyword>
<dbReference type="STRING" id="63057.A0A2P5CK13"/>
<dbReference type="InterPro" id="IPR044817">
    <property type="entry name" value="SBP-like"/>
</dbReference>
<feature type="compositionally biased region" description="Basic residues" evidence="10">
    <location>
        <begin position="164"/>
        <end position="173"/>
    </location>
</feature>
<dbReference type="FunFam" id="4.10.1100.10:FF:000001">
    <property type="entry name" value="Squamosa promoter-binding-like protein 14"/>
    <property type="match status" value="1"/>
</dbReference>
<keyword evidence="13" id="KW-1185">Reference proteome</keyword>
<feature type="compositionally biased region" description="Low complexity" evidence="10">
    <location>
        <begin position="67"/>
        <end position="99"/>
    </location>
</feature>
<evidence type="ECO:0000256" key="8">
    <source>
        <dbReference type="ARBA" id="ARBA00023242"/>
    </source>
</evidence>
<dbReference type="OrthoDB" id="1193883at2759"/>
<evidence type="ECO:0000256" key="10">
    <source>
        <dbReference type="SAM" id="MobiDB-lite"/>
    </source>
</evidence>
<dbReference type="PANTHER" id="PTHR31251:SF197">
    <property type="entry name" value="SQUAMOSA PROMOTER-BINDING-LIKE PROTEIN 16"/>
    <property type="match status" value="1"/>
</dbReference>
<feature type="domain" description="SBP-type" evidence="11">
    <location>
        <begin position="97"/>
        <end position="174"/>
    </location>
</feature>
<dbReference type="GO" id="GO:0005634">
    <property type="term" value="C:nucleus"/>
    <property type="evidence" value="ECO:0007669"/>
    <property type="project" value="UniProtKB-SubCell"/>
</dbReference>
<name>A0A2P5CK13_TREOI</name>
<feature type="region of interest" description="Disordered" evidence="10">
    <location>
        <begin position="164"/>
        <end position="184"/>
    </location>
</feature>
<dbReference type="PROSITE" id="PS51141">
    <property type="entry name" value="ZF_SBP"/>
    <property type="match status" value="1"/>
</dbReference>
<dbReference type="InterPro" id="IPR036893">
    <property type="entry name" value="SBP_sf"/>
</dbReference>
<proteinExistence type="predicted"/>
<evidence type="ECO:0000256" key="3">
    <source>
        <dbReference type="ARBA" id="ARBA00022771"/>
    </source>
</evidence>
<dbReference type="InParanoid" id="A0A2P5CK13"/>
<keyword evidence="5" id="KW-0805">Transcription regulation</keyword>
<evidence type="ECO:0000256" key="1">
    <source>
        <dbReference type="ARBA" id="ARBA00004123"/>
    </source>
</evidence>
<comment type="caution">
    <text evidence="12">The sequence shown here is derived from an EMBL/GenBank/DDBJ whole genome shotgun (WGS) entry which is preliminary data.</text>
</comment>
<dbReference type="GO" id="GO:0008270">
    <property type="term" value="F:zinc ion binding"/>
    <property type="evidence" value="ECO:0007669"/>
    <property type="project" value="UniProtKB-KW"/>
</dbReference>
<dbReference type="InterPro" id="IPR004333">
    <property type="entry name" value="SBP_dom"/>
</dbReference>
<sequence length="184" mass="20583">MEPNRGQGKRSFRLKMEDHQLEGGAEEEEEEEEDEDDDVSGLGFGSNTITTGDDDDMIMRKRRPTMTGSSSSYTNTSSSSGTSTRRSGSGAGGSTRPSSCQADNCNADLTEAKHYHRRHKICEFHAKASFVIVNGLQQRFCQQCSRFHGLSEFDDSKRSCRRRLAGHNERRRKSSSDHHREGSS</sequence>
<gene>
    <name evidence="12" type="ORF">TorRG33x02_282110</name>
</gene>
<evidence type="ECO:0000256" key="2">
    <source>
        <dbReference type="ARBA" id="ARBA00022723"/>
    </source>
</evidence>
<keyword evidence="4" id="KW-0862">Zinc</keyword>
<keyword evidence="7" id="KW-0804">Transcription</keyword>